<sequence length="92" mass="9643">MPGASRTGGLRTTSISQASRVQPAPPAEPFIVSDHDHDYVYHTVFRLGDPKISVTNVKVPSSPSPTALSASHTPNSSLSETLDALLSLTTTA</sequence>
<proteinExistence type="predicted"/>
<dbReference type="Proteomes" id="UP000712600">
    <property type="component" value="Unassembled WGS sequence"/>
</dbReference>
<name>A0A8S9P5W2_BRACR</name>
<feature type="compositionally biased region" description="Low complexity" evidence="1">
    <location>
        <begin position="60"/>
        <end position="77"/>
    </location>
</feature>
<protein>
    <submittedName>
        <fullName evidence="2">Uncharacterized protein</fullName>
    </submittedName>
</protein>
<evidence type="ECO:0000313" key="3">
    <source>
        <dbReference type="Proteomes" id="UP000712600"/>
    </source>
</evidence>
<comment type="caution">
    <text evidence="2">The sequence shown here is derived from an EMBL/GenBank/DDBJ whole genome shotgun (WGS) entry which is preliminary data.</text>
</comment>
<evidence type="ECO:0000256" key="1">
    <source>
        <dbReference type="SAM" id="MobiDB-lite"/>
    </source>
</evidence>
<accession>A0A8S9P5W2</accession>
<feature type="region of interest" description="Disordered" evidence="1">
    <location>
        <begin position="58"/>
        <end position="77"/>
    </location>
</feature>
<dbReference type="EMBL" id="QGKX02001521">
    <property type="protein sequence ID" value="KAF3510899.1"/>
    <property type="molecule type" value="Genomic_DNA"/>
</dbReference>
<reference evidence="2" key="1">
    <citation type="submission" date="2019-12" db="EMBL/GenBank/DDBJ databases">
        <title>Genome sequencing and annotation of Brassica cretica.</title>
        <authorList>
            <person name="Studholme D.J."/>
            <person name="Sarris P."/>
        </authorList>
    </citation>
    <scope>NUCLEOTIDE SEQUENCE</scope>
    <source>
        <strain evidence="2">PFS-109/04</strain>
        <tissue evidence="2">Leaf</tissue>
    </source>
</reference>
<organism evidence="2 3">
    <name type="scientific">Brassica cretica</name>
    <name type="common">Mustard</name>
    <dbReference type="NCBI Taxonomy" id="69181"/>
    <lineage>
        <taxon>Eukaryota</taxon>
        <taxon>Viridiplantae</taxon>
        <taxon>Streptophyta</taxon>
        <taxon>Embryophyta</taxon>
        <taxon>Tracheophyta</taxon>
        <taxon>Spermatophyta</taxon>
        <taxon>Magnoliopsida</taxon>
        <taxon>eudicotyledons</taxon>
        <taxon>Gunneridae</taxon>
        <taxon>Pentapetalae</taxon>
        <taxon>rosids</taxon>
        <taxon>malvids</taxon>
        <taxon>Brassicales</taxon>
        <taxon>Brassicaceae</taxon>
        <taxon>Brassiceae</taxon>
        <taxon>Brassica</taxon>
    </lineage>
</organism>
<gene>
    <name evidence="2" type="ORF">F2Q69_00002169</name>
</gene>
<feature type="region of interest" description="Disordered" evidence="1">
    <location>
        <begin position="1"/>
        <end position="31"/>
    </location>
</feature>
<evidence type="ECO:0000313" key="2">
    <source>
        <dbReference type="EMBL" id="KAF3510899.1"/>
    </source>
</evidence>
<feature type="compositionally biased region" description="Polar residues" evidence="1">
    <location>
        <begin position="10"/>
        <end position="20"/>
    </location>
</feature>
<dbReference type="AlphaFoldDB" id="A0A8S9P5W2"/>